<dbReference type="SMART" id="SM00245">
    <property type="entry name" value="TSPc"/>
    <property type="match status" value="1"/>
</dbReference>
<dbReference type="PANTHER" id="PTHR11261">
    <property type="entry name" value="INTERPHOTORECEPTOR RETINOID-BINDING PROTEIN"/>
    <property type="match status" value="1"/>
</dbReference>
<gene>
    <name evidence="2" type="ORF">N8I74_18655</name>
</gene>
<evidence type="ECO:0000313" key="3">
    <source>
        <dbReference type="Proteomes" id="UP001061302"/>
    </source>
</evidence>
<organism evidence="2 3">
    <name type="scientific">Chitiniphilus purpureus</name>
    <dbReference type="NCBI Taxonomy" id="2981137"/>
    <lineage>
        <taxon>Bacteria</taxon>
        <taxon>Pseudomonadati</taxon>
        <taxon>Pseudomonadota</taxon>
        <taxon>Betaproteobacteria</taxon>
        <taxon>Neisseriales</taxon>
        <taxon>Chitinibacteraceae</taxon>
        <taxon>Chitiniphilus</taxon>
    </lineage>
</organism>
<dbReference type="EMBL" id="CP106753">
    <property type="protein sequence ID" value="UXY15310.1"/>
    <property type="molecule type" value="Genomic_DNA"/>
</dbReference>
<dbReference type="Proteomes" id="UP001061302">
    <property type="component" value="Chromosome"/>
</dbReference>
<dbReference type="CDD" id="cd07563">
    <property type="entry name" value="Peptidase_S41_IRBP"/>
    <property type="match status" value="1"/>
</dbReference>
<evidence type="ECO:0000259" key="1">
    <source>
        <dbReference type="SMART" id="SM00245"/>
    </source>
</evidence>
<reference evidence="2" key="1">
    <citation type="submission" date="2022-10" db="EMBL/GenBank/DDBJ databases">
        <title>Chitiniphilus purpureus sp. nov., a novel chitin-degrading bacterium isolated from crawfish pond sediment.</title>
        <authorList>
            <person name="Li K."/>
        </authorList>
    </citation>
    <scope>NUCLEOTIDE SEQUENCE</scope>
    <source>
        <strain evidence="2">CD1</strain>
    </source>
</reference>
<keyword evidence="3" id="KW-1185">Reference proteome</keyword>
<proteinExistence type="predicted"/>
<dbReference type="RefSeq" id="WP_263124716.1">
    <property type="nucleotide sequence ID" value="NZ_CP106753.1"/>
</dbReference>
<dbReference type="PROSITE" id="PS51257">
    <property type="entry name" value="PROKAR_LIPOPROTEIN"/>
    <property type="match status" value="1"/>
</dbReference>
<feature type="domain" description="Tail specific protease" evidence="1">
    <location>
        <begin position="261"/>
        <end position="471"/>
    </location>
</feature>
<protein>
    <submittedName>
        <fullName evidence="2">S41 family peptidase</fullName>
    </submittedName>
</protein>
<dbReference type="InterPro" id="IPR029045">
    <property type="entry name" value="ClpP/crotonase-like_dom_sf"/>
</dbReference>
<dbReference type="Pfam" id="PF03572">
    <property type="entry name" value="Peptidase_S41"/>
    <property type="match status" value="1"/>
</dbReference>
<dbReference type="InterPro" id="IPR028204">
    <property type="entry name" value="Tricorn_C1"/>
</dbReference>
<dbReference type="SUPFAM" id="SSF52096">
    <property type="entry name" value="ClpP/crotonase"/>
    <property type="match status" value="1"/>
</dbReference>
<dbReference type="InterPro" id="IPR005151">
    <property type="entry name" value="Tail-specific_protease"/>
</dbReference>
<dbReference type="Pfam" id="PF14684">
    <property type="entry name" value="Tricorn_C1"/>
    <property type="match status" value="1"/>
</dbReference>
<sequence>MKEFSQKKQGWLYPARRWASLMVLGAGLAGCGGEEGEPPLLVQAGDVVQDGRIDARLVGNYRVLGEGWLVTLTEEGLQRYQEAQTLCYPHPERDSPQVFSGYRFRRTLDPKQSRRVELYAMPGLPASYSLERIDGIPAHCLNPAASSPARTFQAMWEMLQLDYAFFNERGIDWPARHAQYAGRAAAAADDEALGAVLSEALGGFKDEHVALIQLDGNGARYRFIGGDTPTLRMLKAEAEAEAEAPHADGDALLALEQRWRAQLQERVVKRLEQGSAVRAFGDGLIWGRLPGNVGYLAIGRLSEFRQGNDLRADVEAAGQEVDRVLAALADTKAMIVDVSLLLEGGHDAVGLEIAGRFADQRRLAFTKIAHRPQGVDAQSWYIAPKGERQYRKPVYLLTSDRTVSAGDTFALAMRELPQVTLVGQPTSGALSNALTKRLPGNFAVVFANEIYRDARGEVFEVRGVPPALPMTLFDPARPASLYTGHEEALSALLGRIGPEGTLLAQVPRPLAALDLHRLILGLHPWALSRRLLAG</sequence>
<evidence type="ECO:0000313" key="2">
    <source>
        <dbReference type="EMBL" id="UXY15310.1"/>
    </source>
</evidence>
<accession>A0ABY6DLR2</accession>
<dbReference type="PANTHER" id="PTHR11261:SF3">
    <property type="entry name" value="RETINOL-BINDING PROTEIN 3"/>
    <property type="match status" value="1"/>
</dbReference>
<dbReference type="Gene3D" id="3.30.750.44">
    <property type="match status" value="1"/>
</dbReference>
<dbReference type="Gene3D" id="3.90.226.10">
    <property type="entry name" value="2-enoyl-CoA Hydratase, Chain A, domain 1"/>
    <property type="match status" value="1"/>
</dbReference>
<name>A0ABY6DLR2_9NEIS</name>